<evidence type="ECO:0000313" key="1">
    <source>
        <dbReference type="EMBL" id="MBP1874882.1"/>
    </source>
</evidence>
<evidence type="ECO:0000313" key="2">
    <source>
        <dbReference type="Proteomes" id="UP000823773"/>
    </source>
</evidence>
<keyword evidence="2" id="KW-1185">Reference proteome</keyword>
<protein>
    <submittedName>
        <fullName evidence="1">Uncharacterized protein</fullName>
    </submittedName>
</protein>
<comment type="caution">
    <text evidence="1">The sequence shown here is derived from an EMBL/GenBank/DDBJ whole genome shotgun (WGS) entry which is preliminary data.</text>
</comment>
<accession>A0ACC5T182</accession>
<name>A0ACC5T182_ENSAD</name>
<reference evidence="1" key="1">
    <citation type="submission" date="2021-03" db="EMBL/GenBank/DDBJ databases">
        <title>Genomic Encyclopedia of Type Strains, Phase IV (KMG-IV): sequencing the most valuable type-strain genomes for metagenomic binning, comparative biology and taxonomic classification.</title>
        <authorList>
            <person name="Goeker M."/>
        </authorList>
    </citation>
    <scope>NUCLEOTIDE SEQUENCE</scope>
    <source>
        <strain evidence="1">DSM 18131</strain>
    </source>
</reference>
<sequence length="135" mass="14424">MTDNTTGSCLCGSVTFEVSGALESFFLCHCSRCRKDTGSAFAANLFSTTAELRWLSGEDLIKTYRLPATRHQKSFCSACGSAVPSIQMEGTLLVVPAGSMDSAIAVRPDAHICFDSRAAWEDQLEQAPRIAGLPG</sequence>
<dbReference type="EMBL" id="JAGGJR010000008">
    <property type="protein sequence ID" value="MBP1874882.1"/>
    <property type="molecule type" value="Genomic_DNA"/>
</dbReference>
<dbReference type="Proteomes" id="UP000823773">
    <property type="component" value="Unassembled WGS sequence"/>
</dbReference>
<gene>
    <name evidence="1" type="ORF">J2Z19_004615</name>
</gene>
<organism evidence="1 2">
    <name type="scientific">Ensifer adhaerens</name>
    <name type="common">Sinorhizobium morelense</name>
    <dbReference type="NCBI Taxonomy" id="106592"/>
    <lineage>
        <taxon>Bacteria</taxon>
        <taxon>Pseudomonadati</taxon>
        <taxon>Pseudomonadota</taxon>
        <taxon>Alphaproteobacteria</taxon>
        <taxon>Hyphomicrobiales</taxon>
        <taxon>Rhizobiaceae</taxon>
        <taxon>Sinorhizobium/Ensifer group</taxon>
        <taxon>Ensifer</taxon>
    </lineage>
</organism>
<proteinExistence type="predicted"/>